<dbReference type="AlphaFoldDB" id="A0A9N9HKB4"/>
<dbReference type="OrthoDB" id="2448782at2759"/>
<feature type="non-terminal residue" evidence="1">
    <location>
        <position position="1"/>
    </location>
</feature>
<evidence type="ECO:0000313" key="1">
    <source>
        <dbReference type="EMBL" id="CAG8681396.1"/>
    </source>
</evidence>
<name>A0A9N9HKB4_9GLOM</name>
<sequence length="231" mass="26295">MGKRNHTTASTEEDVLKLQQISHVENTDKCTLKWLLSVDRFCEIIGYDKGIKKIDTAMELDDYKAESVHNCYASIAHYLKENSEIKPCKLWDFNHFEKMSRMLDDKMKKLQNAGLEKTKQASALSAKKIVQILEHKTMQLDTNKALLEPPEEAPQLEALLRLSSEPSPRQSIESSQVPQTPQITQVLQMPQPLCIPILLSSRPSADPRSHLGDISNHITTVTYEDIRNLMI</sequence>
<protein>
    <submittedName>
        <fullName evidence="1">138_t:CDS:1</fullName>
    </submittedName>
</protein>
<gene>
    <name evidence="1" type="ORF">RFULGI_LOCUS9627</name>
</gene>
<keyword evidence="2" id="KW-1185">Reference proteome</keyword>
<reference evidence="1" key="1">
    <citation type="submission" date="2021-06" db="EMBL/GenBank/DDBJ databases">
        <authorList>
            <person name="Kallberg Y."/>
            <person name="Tangrot J."/>
            <person name="Rosling A."/>
        </authorList>
    </citation>
    <scope>NUCLEOTIDE SEQUENCE</scope>
    <source>
        <strain evidence="1">IN212</strain>
    </source>
</reference>
<accession>A0A9N9HKB4</accession>
<organism evidence="1 2">
    <name type="scientific">Racocetra fulgida</name>
    <dbReference type="NCBI Taxonomy" id="60492"/>
    <lineage>
        <taxon>Eukaryota</taxon>
        <taxon>Fungi</taxon>
        <taxon>Fungi incertae sedis</taxon>
        <taxon>Mucoromycota</taxon>
        <taxon>Glomeromycotina</taxon>
        <taxon>Glomeromycetes</taxon>
        <taxon>Diversisporales</taxon>
        <taxon>Gigasporaceae</taxon>
        <taxon>Racocetra</taxon>
    </lineage>
</organism>
<evidence type="ECO:0000313" key="2">
    <source>
        <dbReference type="Proteomes" id="UP000789396"/>
    </source>
</evidence>
<dbReference type="EMBL" id="CAJVPZ010017608">
    <property type="protein sequence ID" value="CAG8681396.1"/>
    <property type="molecule type" value="Genomic_DNA"/>
</dbReference>
<proteinExistence type="predicted"/>
<comment type="caution">
    <text evidence="1">The sequence shown here is derived from an EMBL/GenBank/DDBJ whole genome shotgun (WGS) entry which is preliminary data.</text>
</comment>
<dbReference type="Proteomes" id="UP000789396">
    <property type="component" value="Unassembled WGS sequence"/>
</dbReference>